<dbReference type="SUPFAM" id="SSF56784">
    <property type="entry name" value="HAD-like"/>
    <property type="match status" value="1"/>
</dbReference>
<dbReference type="InterPro" id="IPR027256">
    <property type="entry name" value="P-typ_ATPase_IB"/>
</dbReference>
<dbReference type="InterPro" id="IPR059000">
    <property type="entry name" value="ATPase_P-type_domA"/>
</dbReference>
<feature type="transmembrane region" description="Helical" evidence="6">
    <location>
        <begin position="549"/>
        <end position="569"/>
    </location>
</feature>
<accession>A0A6J6CDX6</accession>
<dbReference type="Gene3D" id="3.40.1110.10">
    <property type="entry name" value="Calcium-transporting ATPase, cytoplasmic domain N"/>
    <property type="match status" value="1"/>
</dbReference>
<dbReference type="GO" id="GO:0016020">
    <property type="term" value="C:membrane"/>
    <property type="evidence" value="ECO:0007669"/>
    <property type="project" value="UniProtKB-SubCell"/>
</dbReference>
<dbReference type="SUPFAM" id="SSF81653">
    <property type="entry name" value="Calcium ATPase, transduction domain A"/>
    <property type="match status" value="1"/>
</dbReference>
<dbReference type="GO" id="GO:0016887">
    <property type="term" value="F:ATP hydrolysis activity"/>
    <property type="evidence" value="ECO:0007669"/>
    <property type="project" value="InterPro"/>
</dbReference>
<feature type="transmembrane region" description="Helical" evidence="6">
    <location>
        <begin position="12"/>
        <end position="42"/>
    </location>
</feature>
<evidence type="ECO:0000256" key="1">
    <source>
        <dbReference type="ARBA" id="ARBA00004370"/>
    </source>
</evidence>
<dbReference type="InterPro" id="IPR036412">
    <property type="entry name" value="HAD-like_sf"/>
</dbReference>
<evidence type="ECO:0000256" key="6">
    <source>
        <dbReference type="SAM" id="Phobius"/>
    </source>
</evidence>
<dbReference type="Pfam" id="PF00702">
    <property type="entry name" value="Hydrolase"/>
    <property type="match status" value="1"/>
</dbReference>
<dbReference type="InterPro" id="IPR023298">
    <property type="entry name" value="ATPase_P-typ_TM_dom_sf"/>
</dbReference>
<dbReference type="InterPro" id="IPR023299">
    <property type="entry name" value="ATPase_P-typ_cyto_dom_N"/>
</dbReference>
<dbReference type="PRINTS" id="PR00119">
    <property type="entry name" value="CATATPASE"/>
</dbReference>
<dbReference type="NCBIfam" id="TIGR01494">
    <property type="entry name" value="ATPase_P-type"/>
    <property type="match status" value="1"/>
</dbReference>
<dbReference type="EMBL" id="CAEZSV010000043">
    <property type="protein sequence ID" value="CAB4549541.1"/>
    <property type="molecule type" value="Genomic_DNA"/>
</dbReference>
<evidence type="ECO:0000313" key="8">
    <source>
        <dbReference type="EMBL" id="CAB4549541.1"/>
    </source>
</evidence>
<dbReference type="AlphaFoldDB" id="A0A6J6CDX6"/>
<name>A0A6J6CDX6_9ZZZZ</name>
<dbReference type="Gene3D" id="3.40.50.1000">
    <property type="entry name" value="HAD superfamily/HAD-like"/>
    <property type="match status" value="1"/>
</dbReference>
<dbReference type="GO" id="GO:0005524">
    <property type="term" value="F:ATP binding"/>
    <property type="evidence" value="ECO:0007669"/>
    <property type="project" value="InterPro"/>
</dbReference>
<dbReference type="Pfam" id="PF00122">
    <property type="entry name" value="E1-E2_ATPase"/>
    <property type="match status" value="1"/>
</dbReference>
<dbReference type="PROSITE" id="PS00154">
    <property type="entry name" value="ATPASE_E1_E2"/>
    <property type="match status" value="1"/>
</dbReference>
<keyword evidence="5 6" id="KW-0472">Membrane</keyword>
<dbReference type="GO" id="GO:0019829">
    <property type="term" value="F:ATPase-coupled monoatomic cation transmembrane transporter activity"/>
    <property type="evidence" value="ECO:0007669"/>
    <property type="project" value="InterPro"/>
</dbReference>
<feature type="transmembrane region" description="Helical" evidence="6">
    <location>
        <begin position="62"/>
        <end position="86"/>
    </location>
</feature>
<sequence length="596" mass="63145">MAILREKKRLHQLLFLFALVCTFLGFFIERLWLFAGFIGLAISIKWLIDDLKLKTMGSDVLAVLSLIGTFITSEFFAMAIISLMLATGRLLESWAEGQAERELSALVSRIPRQTRRMAADGSLHEIDVEEIQIGDHILVRTGEILPVDGLLLGDAVIDESALTGEPLPHRKSAGAFLLSGVVNAGSPFTLEAVNTAATSTYAGIIALVREAQRKSAPSIRLANKWAVRFVPLALAIAGGAWILTGEFSRAVAVLVAATPCPLILAVPIAVVSGLSVTAKHGAIIKSGAILETLAKARIVLLDKTGTLTYGGPEINSIDSDPEFTSQQVLQMAASVDQYSSHVVAQSLVKGAKARNIELLPVVGLHEKLGHSMSGRVAGAHIAVGQLADEVPSWRKAIDELEVGVYRNNQLIGIIGMTDPIRDESHQMLTDLRNSGVVEIAMLTGDKREVAERVAEAIGITKVFSELTPQRKLEIAREYISQKAGVVVIVGDGINDAPALALADVGVAMGARGATAASEAADVVIVEDSIDRLAVAISIAKNSMKKASEAVAIGMGLSLIAMFAGAFGFANASQGALIQEVIDVIAILWALTALRGK</sequence>
<dbReference type="PANTHER" id="PTHR48085:SF5">
    <property type="entry name" value="CADMIUM_ZINC-TRANSPORTING ATPASE HMA4-RELATED"/>
    <property type="match status" value="1"/>
</dbReference>
<feature type="transmembrane region" description="Helical" evidence="6">
    <location>
        <begin position="575"/>
        <end position="593"/>
    </location>
</feature>
<dbReference type="GO" id="GO:0015086">
    <property type="term" value="F:cadmium ion transmembrane transporter activity"/>
    <property type="evidence" value="ECO:0007669"/>
    <property type="project" value="TreeGrafter"/>
</dbReference>
<keyword evidence="3 6" id="KW-0812">Transmembrane</keyword>
<evidence type="ECO:0000256" key="3">
    <source>
        <dbReference type="ARBA" id="ARBA00022692"/>
    </source>
</evidence>
<evidence type="ECO:0000259" key="7">
    <source>
        <dbReference type="Pfam" id="PF00122"/>
    </source>
</evidence>
<evidence type="ECO:0000256" key="4">
    <source>
        <dbReference type="ARBA" id="ARBA00022989"/>
    </source>
</evidence>
<comment type="similarity">
    <text evidence="2">Belongs to the cation transport ATPase (P-type) (TC 3.A.3) family. Type IB subfamily.</text>
</comment>
<evidence type="ECO:0000256" key="5">
    <source>
        <dbReference type="ARBA" id="ARBA00023136"/>
    </source>
</evidence>
<organism evidence="8">
    <name type="scientific">freshwater metagenome</name>
    <dbReference type="NCBI Taxonomy" id="449393"/>
    <lineage>
        <taxon>unclassified sequences</taxon>
        <taxon>metagenomes</taxon>
        <taxon>ecological metagenomes</taxon>
    </lineage>
</organism>
<dbReference type="PRINTS" id="PR00120">
    <property type="entry name" value="HATPASE"/>
</dbReference>
<dbReference type="InterPro" id="IPR023214">
    <property type="entry name" value="HAD_sf"/>
</dbReference>
<dbReference type="SUPFAM" id="SSF81665">
    <property type="entry name" value="Calcium ATPase, transmembrane domain M"/>
    <property type="match status" value="1"/>
</dbReference>
<dbReference type="InterPro" id="IPR018303">
    <property type="entry name" value="ATPase_P-typ_P_site"/>
</dbReference>
<dbReference type="PANTHER" id="PTHR48085">
    <property type="entry name" value="CADMIUM/ZINC-TRANSPORTING ATPASE HMA2-RELATED"/>
    <property type="match status" value="1"/>
</dbReference>
<dbReference type="NCBIfam" id="TIGR01525">
    <property type="entry name" value="ATPase-IB_hvy"/>
    <property type="match status" value="1"/>
</dbReference>
<dbReference type="SUPFAM" id="SSF81660">
    <property type="entry name" value="Metal cation-transporting ATPase, ATP-binding domain N"/>
    <property type="match status" value="1"/>
</dbReference>
<gene>
    <name evidence="8" type="ORF">UFOPK1506_00354</name>
</gene>
<proteinExistence type="inferred from homology"/>
<comment type="subcellular location">
    <subcellularLocation>
        <location evidence="1">Membrane</location>
    </subcellularLocation>
</comment>
<reference evidence="8" key="1">
    <citation type="submission" date="2020-05" db="EMBL/GenBank/DDBJ databases">
        <authorList>
            <person name="Chiriac C."/>
            <person name="Salcher M."/>
            <person name="Ghai R."/>
            <person name="Kavagutti S V."/>
        </authorList>
    </citation>
    <scope>NUCLEOTIDE SEQUENCE</scope>
</reference>
<evidence type="ECO:0000256" key="2">
    <source>
        <dbReference type="ARBA" id="ARBA00006024"/>
    </source>
</evidence>
<feature type="domain" description="P-type ATPase A" evidence="7">
    <location>
        <begin position="110"/>
        <end position="208"/>
    </location>
</feature>
<keyword evidence="4 6" id="KW-1133">Transmembrane helix</keyword>
<protein>
    <submittedName>
        <fullName evidence="8">Unannotated protein</fullName>
    </submittedName>
</protein>
<feature type="transmembrane region" description="Helical" evidence="6">
    <location>
        <begin position="225"/>
        <end position="244"/>
    </location>
</feature>
<dbReference type="Gene3D" id="2.70.150.10">
    <property type="entry name" value="Calcium-transporting ATPase, cytoplasmic transduction domain A"/>
    <property type="match status" value="1"/>
</dbReference>
<dbReference type="NCBIfam" id="TIGR01512">
    <property type="entry name" value="ATPase-IB2_Cd"/>
    <property type="match status" value="1"/>
</dbReference>
<dbReference type="InterPro" id="IPR051014">
    <property type="entry name" value="Cation_Transport_ATPase_IB"/>
</dbReference>
<dbReference type="InterPro" id="IPR001757">
    <property type="entry name" value="P_typ_ATPase"/>
</dbReference>
<feature type="transmembrane region" description="Helical" evidence="6">
    <location>
        <begin position="250"/>
        <end position="276"/>
    </location>
</feature>
<dbReference type="InterPro" id="IPR008250">
    <property type="entry name" value="ATPase_P-typ_transduc_dom_A_sf"/>
</dbReference>